<dbReference type="PATRIC" id="fig|237258.4.peg.1465"/>
<evidence type="ECO:0000313" key="3">
    <source>
        <dbReference type="EMBL" id="OEL12056.1"/>
    </source>
</evidence>
<evidence type="ECO:0000313" key="4">
    <source>
        <dbReference type="Proteomes" id="UP000095601"/>
    </source>
</evidence>
<dbReference type="InterPro" id="IPR050190">
    <property type="entry name" value="UPF0213_domain"/>
</dbReference>
<dbReference type="PANTHER" id="PTHR34477">
    <property type="entry name" value="UPF0213 PROTEIN YHBQ"/>
    <property type="match status" value="1"/>
</dbReference>
<dbReference type="AlphaFoldDB" id="A0A1E5UGP7"/>
<dbReference type="InterPro" id="IPR000305">
    <property type="entry name" value="GIY-YIG_endonuc"/>
</dbReference>
<dbReference type="Pfam" id="PF01541">
    <property type="entry name" value="GIY-YIG"/>
    <property type="match status" value="1"/>
</dbReference>
<comment type="similarity">
    <text evidence="1">Belongs to the UPF0213 family.</text>
</comment>
<dbReference type="STRING" id="237258.SAMN04489756_106100"/>
<protein>
    <recommendedName>
        <fullName evidence="2">GIY-YIG domain-containing protein</fullName>
    </recommendedName>
</protein>
<evidence type="ECO:0000259" key="2">
    <source>
        <dbReference type="PROSITE" id="PS50164"/>
    </source>
</evidence>
<feature type="domain" description="GIY-YIG" evidence="2">
    <location>
        <begin position="1"/>
        <end position="78"/>
    </location>
</feature>
<dbReference type="RefSeq" id="WP_069797168.1">
    <property type="nucleotide sequence ID" value="NZ_CP034157.1"/>
</dbReference>
<dbReference type="SUPFAM" id="SSF82771">
    <property type="entry name" value="GIY-YIG endonuclease"/>
    <property type="match status" value="1"/>
</dbReference>
<organism evidence="3 4">
    <name type="scientific">Cloacibacterium normanense</name>
    <dbReference type="NCBI Taxonomy" id="237258"/>
    <lineage>
        <taxon>Bacteria</taxon>
        <taxon>Pseudomonadati</taxon>
        <taxon>Bacteroidota</taxon>
        <taxon>Flavobacteriia</taxon>
        <taxon>Flavobacteriales</taxon>
        <taxon>Weeksellaceae</taxon>
    </lineage>
</organism>
<sequence>MKHFVYILFSETANKYYIGETNNLERRLEEHLSHFFENSFTKIAEDWELFLKIECKDIFEARKIERHIKKMKSKKYLENLKKYPEIIKKLKEK</sequence>
<name>A0A1E5UGP7_9FLAO</name>
<dbReference type="OrthoDB" id="1495241at2"/>
<proteinExistence type="inferred from homology"/>
<dbReference type="PANTHER" id="PTHR34477:SF1">
    <property type="entry name" value="UPF0213 PROTEIN YHBQ"/>
    <property type="match status" value="1"/>
</dbReference>
<dbReference type="PROSITE" id="PS50164">
    <property type="entry name" value="GIY_YIG"/>
    <property type="match status" value="1"/>
</dbReference>
<dbReference type="Proteomes" id="UP000095601">
    <property type="component" value="Unassembled WGS sequence"/>
</dbReference>
<reference evidence="3 4" key="1">
    <citation type="submission" date="2016-09" db="EMBL/GenBank/DDBJ databases">
        <authorList>
            <person name="Capua I."/>
            <person name="De Benedictis P."/>
            <person name="Joannis T."/>
            <person name="Lombin L.H."/>
            <person name="Cattoli G."/>
        </authorList>
    </citation>
    <scope>NUCLEOTIDE SEQUENCE [LARGE SCALE GENOMIC DNA]</scope>
    <source>
        <strain evidence="3 4">NRS-1</strain>
    </source>
</reference>
<dbReference type="KEGG" id="cnr:EB819_01625"/>
<accession>A0A1E5UGP7</accession>
<evidence type="ECO:0000256" key="1">
    <source>
        <dbReference type="ARBA" id="ARBA00007435"/>
    </source>
</evidence>
<dbReference type="CDD" id="cd10449">
    <property type="entry name" value="GIY-YIG_SLX1_like"/>
    <property type="match status" value="1"/>
</dbReference>
<gene>
    <name evidence="3" type="ORF">BHF72_1513</name>
</gene>
<comment type="caution">
    <text evidence="3">The sequence shown here is derived from an EMBL/GenBank/DDBJ whole genome shotgun (WGS) entry which is preliminary data.</text>
</comment>
<keyword evidence="4" id="KW-1185">Reference proteome</keyword>
<dbReference type="InterPro" id="IPR035901">
    <property type="entry name" value="GIY-YIG_endonuc_sf"/>
</dbReference>
<dbReference type="EMBL" id="MKGI01000012">
    <property type="protein sequence ID" value="OEL12056.1"/>
    <property type="molecule type" value="Genomic_DNA"/>
</dbReference>
<dbReference type="Gene3D" id="3.40.1440.10">
    <property type="entry name" value="GIY-YIG endonuclease"/>
    <property type="match status" value="1"/>
</dbReference>